<feature type="transmembrane region" description="Helical" evidence="1">
    <location>
        <begin position="365"/>
        <end position="391"/>
    </location>
</feature>
<dbReference type="EMBL" id="KN824324">
    <property type="protein sequence ID" value="KIM24425.1"/>
    <property type="molecule type" value="Genomic_DNA"/>
</dbReference>
<feature type="signal peptide" evidence="2">
    <location>
        <begin position="1"/>
        <end position="16"/>
    </location>
</feature>
<accession>A0A0C3AIE3</accession>
<evidence type="ECO:0000313" key="3">
    <source>
        <dbReference type="EMBL" id="KIM24425.1"/>
    </source>
</evidence>
<feature type="transmembrane region" description="Helical" evidence="1">
    <location>
        <begin position="403"/>
        <end position="421"/>
    </location>
</feature>
<keyword evidence="1" id="KW-0472">Membrane</keyword>
<dbReference type="PANTHER" id="PTHR35043">
    <property type="entry name" value="TRANSCRIPTION FACTOR DOMAIN-CONTAINING PROTEIN"/>
    <property type="match status" value="1"/>
</dbReference>
<organism evidence="3 4">
    <name type="scientific">Serendipita vermifera MAFF 305830</name>
    <dbReference type="NCBI Taxonomy" id="933852"/>
    <lineage>
        <taxon>Eukaryota</taxon>
        <taxon>Fungi</taxon>
        <taxon>Dikarya</taxon>
        <taxon>Basidiomycota</taxon>
        <taxon>Agaricomycotina</taxon>
        <taxon>Agaricomycetes</taxon>
        <taxon>Sebacinales</taxon>
        <taxon>Serendipitaceae</taxon>
        <taxon>Serendipita</taxon>
    </lineage>
</organism>
<keyword evidence="1" id="KW-1133">Transmembrane helix</keyword>
<name>A0A0C3AIE3_SERVB</name>
<dbReference type="AlphaFoldDB" id="A0A0C3AIE3"/>
<keyword evidence="2" id="KW-0732">Signal</keyword>
<gene>
    <name evidence="3" type="ORF">M408DRAFT_76018</name>
</gene>
<dbReference type="PANTHER" id="PTHR35043:SF7">
    <property type="entry name" value="TRANSCRIPTION FACTOR DOMAIN-CONTAINING PROTEIN"/>
    <property type="match status" value="1"/>
</dbReference>
<evidence type="ECO:0000256" key="1">
    <source>
        <dbReference type="SAM" id="Phobius"/>
    </source>
</evidence>
<feature type="transmembrane region" description="Helical" evidence="1">
    <location>
        <begin position="331"/>
        <end position="353"/>
    </location>
</feature>
<protein>
    <submittedName>
        <fullName evidence="3">Uncharacterized protein</fullName>
    </submittedName>
</protein>
<dbReference type="HOGENOM" id="CLU_022883_6_1_1"/>
<reference evidence="4" key="2">
    <citation type="submission" date="2015-01" db="EMBL/GenBank/DDBJ databases">
        <title>Evolutionary Origins and Diversification of the Mycorrhizal Mutualists.</title>
        <authorList>
            <consortium name="DOE Joint Genome Institute"/>
            <consortium name="Mycorrhizal Genomics Consortium"/>
            <person name="Kohler A."/>
            <person name="Kuo A."/>
            <person name="Nagy L.G."/>
            <person name="Floudas D."/>
            <person name="Copeland A."/>
            <person name="Barry K.W."/>
            <person name="Cichocki N."/>
            <person name="Veneault-Fourrey C."/>
            <person name="LaButti K."/>
            <person name="Lindquist E.A."/>
            <person name="Lipzen A."/>
            <person name="Lundell T."/>
            <person name="Morin E."/>
            <person name="Murat C."/>
            <person name="Riley R."/>
            <person name="Ohm R."/>
            <person name="Sun H."/>
            <person name="Tunlid A."/>
            <person name="Henrissat B."/>
            <person name="Grigoriev I.V."/>
            <person name="Hibbett D.S."/>
            <person name="Martin F."/>
        </authorList>
    </citation>
    <scope>NUCLEOTIDE SEQUENCE [LARGE SCALE GENOMIC DNA]</scope>
    <source>
        <strain evidence="4">MAFF 305830</strain>
    </source>
</reference>
<evidence type="ECO:0000256" key="2">
    <source>
        <dbReference type="SAM" id="SignalP"/>
    </source>
</evidence>
<proteinExistence type="predicted"/>
<keyword evidence="1" id="KW-0812">Transmembrane</keyword>
<sequence>MIVLLLTYYLAQSVHSDAVPISAPIELRDVVSCDGQNSQRTLAGIVWSCLSTIFLCTWVAVHPNVHFRPEKQHQRWFEKWLWDPLHELLTYKLPLFLWALLVPEYILSWAVRQYVQAGVISKQVPGWTRTHGHFMIMGGFHLFRLPVDTASIPLSLKSSKPSSIVIPTGDHSRENDDPVCPLKYEDVPVDILKIIAPTETELKDKGKSDALTKIIVLVQTVWFVVQCIARGSQRLPLTELEVVTLAYATLNFFIYVFWWDKPQNVECPIRVYKTATEMHGESGEMADKWEENWAWLGKIFFYTVGGQDSFVTISEKQSIPMFWSGRLSDHLLFGAGLGPSILGSAFGAIHCVAWSSEFPSRPELILWRISCIAMITVPFTVAILCAMMAMGLREGNDLNNLEVAILIICFFLIILSAWLYIASRIATLVIAFTTLRSLPPAAFTTVNWTTFIPHI</sequence>
<reference evidence="3 4" key="1">
    <citation type="submission" date="2014-04" db="EMBL/GenBank/DDBJ databases">
        <authorList>
            <consortium name="DOE Joint Genome Institute"/>
            <person name="Kuo A."/>
            <person name="Zuccaro A."/>
            <person name="Kohler A."/>
            <person name="Nagy L.G."/>
            <person name="Floudas D."/>
            <person name="Copeland A."/>
            <person name="Barry K.W."/>
            <person name="Cichocki N."/>
            <person name="Veneault-Fourrey C."/>
            <person name="LaButti K."/>
            <person name="Lindquist E.A."/>
            <person name="Lipzen A."/>
            <person name="Lundell T."/>
            <person name="Morin E."/>
            <person name="Murat C."/>
            <person name="Sun H."/>
            <person name="Tunlid A."/>
            <person name="Henrissat B."/>
            <person name="Grigoriev I.V."/>
            <person name="Hibbett D.S."/>
            <person name="Martin F."/>
            <person name="Nordberg H.P."/>
            <person name="Cantor M.N."/>
            <person name="Hua S.X."/>
        </authorList>
    </citation>
    <scope>NUCLEOTIDE SEQUENCE [LARGE SCALE GENOMIC DNA]</scope>
    <source>
        <strain evidence="3 4">MAFF 305830</strain>
    </source>
</reference>
<feature type="chain" id="PRO_5002161093" evidence="2">
    <location>
        <begin position="17"/>
        <end position="455"/>
    </location>
</feature>
<keyword evidence="4" id="KW-1185">Reference proteome</keyword>
<dbReference type="OrthoDB" id="9451547at2759"/>
<evidence type="ECO:0000313" key="4">
    <source>
        <dbReference type="Proteomes" id="UP000054097"/>
    </source>
</evidence>
<dbReference type="Proteomes" id="UP000054097">
    <property type="component" value="Unassembled WGS sequence"/>
</dbReference>